<gene>
    <name evidence="1" type="ORF">S01H4_35808</name>
</gene>
<feature type="non-terminal residue" evidence="1">
    <location>
        <position position="1"/>
    </location>
</feature>
<proteinExistence type="predicted"/>
<protein>
    <submittedName>
        <fullName evidence="1">Uncharacterized protein</fullName>
    </submittedName>
</protein>
<dbReference type="AlphaFoldDB" id="X1AGB2"/>
<reference evidence="1" key="1">
    <citation type="journal article" date="2014" name="Front. Microbiol.">
        <title>High frequency of phylogenetically diverse reductive dehalogenase-homologous genes in deep subseafloor sedimentary metagenomes.</title>
        <authorList>
            <person name="Kawai M."/>
            <person name="Futagami T."/>
            <person name="Toyoda A."/>
            <person name="Takaki Y."/>
            <person name="Nishi S."/>
            <person name="Hori S."/>
            <person name="Arai W."/>
            <person name="Tsubouchi T."/>
            <person name="Morono Y."/>
            <person name="Uchiyama I."/>
            <person name="Ito T."/>
            <person name="Fujiyama A."/>
            <person name="Inagaki F."/>
            <person name="Takami H."/>
        </authorList>
    </citation>
    <scope>NUCLEOTIDE SEQUENCE</scope>
    <source>
        <strain evidence="1">Expedition CK06-06</strain>
    </source>
</reference>
<evidence type="ECO:0000313" key="1">
    <source>
        <dbReference type="EMBL" id="GAG81605.1"/>
    </source>
</evidence>
<sequence length="63" mass="7030">ELKIAVDLSETLSPSDEELAVIRRFNPIISLGDAGLQISLLKLKESLPAKGRQYIDSLKEFLF</sequence>
<comment type="caution">
    <text evidence="1">The sequence shown here is derived from an EMBL/GenBank/DDBJ whole genome shotgun (WGS) entry which is preliminary data.</text>
</comment>
<organism evidence="1">
    <name type="scientific">marine sediment metagenome</name>
    <dbReference type="NCBI Taxonomy" id="412755"/>
    <lineage>
        <taxon>unclassified sequences</taxon>
        <taxon>metagenomes</taxon>
        <taxon>ecological metagenomes</taxon>
    </lineage>
</organism>
<accession>X1AGB2</accession>
<dbReference type="EMBL" id="BART01019075">
    <property type="protein sequence ID" value="GAG81605.1"/>
    <property type="molecule type" value="Genomic_DNA"/>
</dbReference>
<name>X1AGB2_9ZZZZ</name>